<name>A0AAV6ZWR5_ENGPU</name>
<dbReference type="AlphaFoldDB" id="A0AAV6ZWR5"/>
<reference evidence="1" key="1">
    <citation type="thesis" date="2020" institute="ProQuest LLC" country="789 East Eisenhower Parkway, Ann Arbor, MI, USA">
        <title>Comparative Genomics and Chromosome Evolution.</title>
        <authorList>
            <person name="Mudd A.B."/>
        </authorList>
    </citation>
    <scope>NUCLEOTIDE SEQUENCE</scope>
    <source>
        <strain evidence="1">237g6f4</strain>
        <tissue evidence="1">Blood</tissue>
    </source>
</reference>
<sequence>MCGAGIILLPLRSRTAIGADDPSLVGIFGPVVPALSATPRGLRHPDFNKMAAACLTRPPVTTSGGAPEVR</sequence>
<comment type="caution">
    <text evidence="1">The sequence shown here is derived from an EMBL/GenBank/DDBJ whole genome shotgun (WGS) entry which is preliminary data.</text>
</comment>
<gene>
    <name evidence="1" type="ORF">GDO81_003532</name>
</gene>
<protein>
    <submittedName>
        <fullName evidence="1">Uncharacterized protein</fullName>
    </submittedName>
</protein>
<evidence type="ECO:0000313" key="2">
    <source>
        <dbReference type="Proteomes" id="UP000824782"/>
    </source>
</evidence>
<keyword evidence="2" id="KW-1185">Reference proteome</keyword>
<dbReference type="Proteomes" id="UP000824782">
    <property type="component" value="Unassembled WGS sequence"/>
</dbReference>
<evidence type="ECO:0000313" key="1">
    <source>
        <dbReference type="EMBL" id="KAG8553756.1"/>
    </source>
</evidence>
<dbReference type="EMBL" id="WNYA01000010">
    <property type="protein sequence ID" value="KAG8553756.1"/>
    <property type="molecule type" value="Genomic_DNA"/>
</dbReference>
<organism evidence="1 2">
    <name type="scientific">Engystomops pustulosus</name>
    <name type="common">Tungara frog</name>
    <name type="synonym">Physalaemus pustulosus</name>
    <dbReference type="NCBI Taxonomy" id="76066"/>
    <lineage>
        <taxon>Eukaryota</taxon>
        <taxon>Metazoa</taxon>
        <taxon>Chordata</taxon>
        <taxon>Craniata</taxon>
        <taxon>Vertebrata</taxon>
        <taxon>Euteleostomi</taxon>
        <taxon>Amphibia</taxon>
        <taxon>Batrachia</taxon>
        <taxon>Anura</taxon>
        <taxon>Neobatrachia</taxon>
        <taxon>Hyloidea</taxon>
        <taxon>Leptodactylidae</taxon>
        <taxon>Leiuperinae</taxon>
        <taxon>Engystomops</taxon>
    </lineage>
</organism>
<accession>A0AAV6ZWR5</accession>
<proteinExistence type="predicted"/>